<organism evidence="2 3">
    <name type="scientific">Streptomyces parvulus</name>
    <dbReference type="NCBI Taxonomy" id="146923"/>
    <lineage>
        <taxon>Bacteria</taxon>
        <taxon>Bacillati</taxon>
        <taxon>Actinomycetota</taxon>
        <taxon>Actinomycetes</taxon>
        <taxon>Kitasatosporales</taxon>
        <taxon>Streptomycetaceae</taxon>
        <taxon>Streptomyces</taxon>
    </lineage>
</organism>
<dbReference type="EMBL" id="QQBH01000030">
    <property type="protein sequence ID" value="RDD85065.1"/>
    <property type="molecule type" value="Genomic_DNA"/>
</dbReference>
<proteinExistence type="predicted"/>
<evidence type="ECO:0000313" key="3">
    <source>
        <dbReference type="Proteomes" id="UP000253742"/>
    </source>
</evidence>
<name>A0A369UYI8_9ACTN</name>
<dbReference type="RefSeq" id="WP_114532198.1">
    <property type="nucleotide sequence ID" value="NZ_QQBH01000030.1"/>
</dbReference>
<dbReference type="OrthoDB" id="4277617at2"/>
<comment type="caution">
    <text evidence="2">The sequence shown here is derived from an EMBL/GenBank/DDBJ whole genome shotgun (WGS) entry which is preliminary data.</text>
</comment>
<feature type="region of interest" description="Disordered" evidence="1">
    <location>
        <begin position="38"/>
        <end position="73"/>
    </location>
</feature>
<reference evidence="2 3" key="1">
    <citation type="submission" date="2018-07" db="EMBL/GenBank/DDBJ databases">
        <title>Genome guided investigation of antibiotics producing actinomycetales strain isolated from a Macau mangrove ecosystem.</title>
        <authorList>
            <person name="Hu D."/>
        </authorList>
    </citation>
    <scope>NUCLEOTIDE SEQUENCE [LARGE SCALE GENOMIC DNA]</scope>
    <source>
        <strain evidence="2 3">2297</strain>
    </source>
</reference>
<protein>
    <submittedName>
        <fullName evidence="2">Uncharacterized protein</fullName>
    </submittedName>
</protein>
<sequence>MAVIGVLREPTPPTWWQANRHKVFGVCGLLIGYMIGSHYPGATDPHPQPPRPGHSTPAPSTPGHTPAAPGSTA</sequence>
<accession>A0A369UYI8</accession>
<dbReference type="Proteomes" id="UP000253742">
    <property type="component" value="Unassembled WGS sequence"/>
</dbReference>
<dbReference type="AlphaFoldDB" id="A0A369UYI8"/>
<evidence type="ECO:0000313" key="2">
    <source>
        <dbReference type="EMBL" id="RDD85065.1"/>
    </source>
</evidence>
<gene>
    <name evidence="2" type="ORF">DVZ84_31475</name>
</gene>
<evidence type="ECO:0000256" key="1">
    <source>
        <dbReference type="SAM" id="MobiDB-lite"/>
    </source>
</evidence>